<dbReference type="Gene3D" id="1.10.10.10">
    <property type="entry name" value="Winged helix-like DNA-binding domain superfamily/Winged helix DNA-binding domain"/>
    <property type="match status" value="1"/>
</dbReference>
<dbReference type="SUPFAM" id="SSF46785">
    <property type="entry name" value="Winged helix' DNA-binding domain"/>
    <property type="match status" value="1"/>
</dbReference>
<evidence type="ECO:0000256" key="2">
    <source>
        <dbReference type="SAM" id="MobiDB-lite"/>
    </source>
</evidence>
<evidence type="ECO:0000259" key="3">
    <source>
        <dbReference type="PROSITE" id="PS50039"/>
    </source>
</evidence>
<organism evidence="4 5">
    <name type="scientific">Parendozoicomonas callyspongiae</name>
    <dbReference type="NCBI Taxonomy" id="2942213"/>
    <lineage>
        <taxon>Bacteria</taxon>
        <taxon>Pseudomonadati</taxon>
        <taxon>Pseudomonadota</taxon>
        <taxon>Gammaproteobacteria</taxon>
        <taxon>Oceanospirillales</taxon>
        <taxon>Endozoicomonadaceae</taxon>
        <taxon>Parendozoicomonas</taxon>
    </lineage>
</organism>
<keyword evidence="5" id="KW-1185">Reference proteome</keyword>
<accession>A0ABT0PJ19</accession>
<dbReference type="Pfam" id="PF00250">
    <property type="entry name" value="Forkhead"/>
    <property type="match status" value="1"/>
</dbReference>
<sequence>MILRSQVERPNPTESHSPQPAERVQDFQNNRSQTGILPSQVGDKPLTAFAVSAISSSSVETESPKIAVSFEDDGDTVVFTLKSTQEPGTVEEVEEKIYRIRGCRLSEEVSNIGIKNAIAAAICSKEDNEVTLHDIYTWMNDNITYYKNTDNQGKGRWRNSVRQSLSSYEHFKKLPKTEGLKVKMHYWTLKDHKSFFEESLLRSNNKGENKHRKRKYQVFDGATPEITKFRKEFPTVDVDESLTAPLPANTRPLPPKSNFEAASNLSSGVAGGQRQIDKPGRPYQLTPCQSQPNYIPPPAVANSGNWSVPHMPYGQPSGSYSPYSGMYGPHAGRMYSPYAGMYYPHSGIHGIHPEMRDPNAGIYRPPAGNYDQSQRGHVSTSEGSAWRQ</sequence>
<dbReference type="PROSITE" id="PS50039">
    <property type="entry name" value="FORK_HEAD_3"/>
    <property type="match status" value="1"/>
</dbReference>
<evidence type="ECO:0000256" key="1">
    <source>
        <dbReference type="ARBA" id="ARBA00023125"/>
    </source>
</evidence>
<feature type="compositionally biased region" description="Polar residues" evidence="2">
    <location>
        <begin position="26"/>
        <end position="37"/>
    </location>
</feature>
<comment type="caution">
    <text evidence="4">The sequence shown here is derived from an EMBL/GenBank/DDBJ whole genome shotgun (WGS) entry which is preliminary data.</text>
</comment>
<proteinExistence type="predicted"/>
<dbReference type="Proteomes" id="UP001203338">
    <property type="component" value="Unassembled WGS sequence"/>
</dbReference>
<dbReference type="InterPro" id="IPR001766">
    <property type="entry name" value="Fork_head_dom"/>
</dbReference>
<reference evidence="4 5" key="1">
    <citation type="submission" date="2022-05" db="EMBL/GenBank/DDBJ databases">
        <authorList>
            <person name="Park J.-S."/>
        </authorList>
    </citation>
    <scope>NUCLEOTIDE SEQUENCE [LARGE SCALE GENOMIC DNA]</scope>
    <source>
        <strain evidence="4 5">2012CJ34-2</strain>
    </source>
</reference>
<evidence type="ECO:0000313" key="5">
    <source>
        <dbReference type="Proteomes" id="UP001203338"/>
    </source>
</evidence>
<feature type="region of interest" description="Disordered" evidence="2">
    <location>
        <begin position="356"/>
        <end position="388"/>
    </location>
</feature>
<dbReference type="RefSeq" id="WP_249700929.1">
    <property type="nucleotide sequence ID" value="NZ_JAMFLX010000024.1"/>
</dbReference>
<feature type="region of interest" description="Disordered" evidence="2">
    <location>
        <begin position="243"/>
        <end position="286"/>
    </location>
</feature>
<dbReference type="InterPro" id="IPR036388">
    <property type="entry name" value="WH-like_DNA-bd_sf"/>
</dbReference>
<protein>
    <recommendedName>
        <fullName evidence="3">Fork-head domain-containing protein</fullName>
    </recommendedName>
</protein>
<gene>
    <name evidence="4" type="ORF">M3P05_15640</name>
</gene>
<dbReference type="PRINTS" id="PR00053">
    <property type="entry name" value="FORKHEAD"/>
</dbReference>
<dbReference type="SMART" id="SM00339">
    <property type="entry name" value="FH"/>
    <property type="match status" value="1"/>
</dbReference>
<name>A0ABT0PJ19_9GAMM</name>
<keyword evidence="1" id="KW-0238">DNA-binding</keyword>
<evidence type="ECO:0000313" key="4">
    <source>
        <dbReference type="EMBL" id="MCL6271353.1"/>
    </source>
</evidence>
<feature type="compositionally biased region" description="Polar residues" evidence="2">
    <location>
        <begin position="370"/>
        <end position="388"/>
    </location>
</feature>
<dbReference type="PANTHER" id="PTHR11829">
    <property type="entry name" value="FORKHEAD BOX PROTEIN"/>
    <property type="match status" value="1"/>
</dbReference>
<dbReference type="EMBL" id="JAMFLX010000024">
    <property type="protein sequence ID" value="MCL6271353.1"/>
    <property type="molecule type" value="Genomic_DNA"/>
</dbReference>
<dbReference type="PANTHER" id="PTHR11829:SF343">
    <property type="entry name" value="FORK-HEAD DOMAIN-CONTAINING PROTEIN"/>
    <property type="match status" value="1"/>
</dbReference>
<dbReference type="InterPro" id="IPR036390">
    <property type="entry name" value="WH_DNA-bd_sf"/>
</dbReference>
<feature type="region of interest" description="Disordered" evidence="2">
    <location>
        <begin position="1"/>
        <end position="39"/>
    </location>
</feature>
<dbReference type="InterPro" id="IPR050211">
    <property type="entry name" value="FOX_domain-containing"/>
</dbReference>
<feature type="domain" description="Fork-head" evidence="3">
    <location>
        <begin position="118"/>
        <end position="206"/>
    </location>
</feature>